<keyword evidence="8" id="KW-1185">Reference proteome</keyword>
<dbReference type="InterPro" id="IPR010432">
    <property type="entry name" value="RDD"/>
</dbReference>
<evidence type="ECO:0000256" key="2">
    <source>
        <dbReference type="ARBA" id="ARBA00022692"/>
    </source>
</evidence>
<reference evidence="7 8" key="1">
    <citation type="submission" date="2024-06" db="EMBL/GenBank/DDBJ databases">
        <title>Sorghum-associated microbial communities from plants grown in Nebraska, USA.</title>
        <authorList>
            <person name="Schachtman D."/>
        </authorList>
    </citation>
    <scope>NUCLEOTIDE SEQUENCE [LARGE SCALE GENOMIC DNA]</scope>
    <source>
        <strain evidence="7 8">2857</strain>
    </source>
</reference>
<evidence type="ECO:0000313" key="7">
    <source>
        <dbReference type="EMBL" id="MET4583486.1"/>
    </source>
</evidence>
<name>A0ABV2QR00_9MICO</name>
<feature type="domain" description="RDD" evidence="6">
    <location>
        <begin position="48"/>
        <end position="178"/>
    </location>
</feature>
<comment type="subcellular location">
    <subcellularLocation>
        <location evidence="1">Membrane</location>
        <topology evidence="1">Multi-pass membrane protein</topology>
    </subcellularLocation>
</comment>
<dbReference type="RefSeq" id="WP_354025656.1">
    <property type="nucleotide sequence ID" value="NZ_JBEPSJ010000004.1"/>
</dbReference>
<feature type="transmembrane region" description="Helical" evidence="5">
    <location>
        <begin position="89"/>
        <end position="109"/>
    </location>
</feature>
<protein>
    <submittedName>
        <fullName evidence="7">RDD family membrane protein YckC</fullName>
    </submittedName>
</protein>
<keyword evidence="2 5" id="KW-0812">Transmembrane</keyword>
<evidence type="ECO:0000256" key="4">
    <source>
        <dbReference type="ARBA" id="ARBA00023136"/>
    </source>
</evidence>
<sequence length="301" mass="32321">MPRPPAIDQSARASSRVVSPTTSLPESFAEFDDTIVTGEAVALDLRTASFVLRGAGAMIDWLTYFGLYVLGILLLLPVLIDSLQLDDALVAAVAIALLVVAIVVAPITVELLTRGKSLGKLAVGARIVRDDGGAIGFRHAFIRALTGVLEIYLTFGGIAIAVSLLNSRSKRLGDLLAGTYSQYERVSRVVKPVYGVPVQLAQWALTADVARMPDRLSRRISQYLAQAGQLTPDTRVRVARDLAIEVSPFVSPLPAVDPELFLAGVAAVRRERDFTALQLEARGLERLAPVLTGLPNGFPER</sequence>
<keyword evidence="4 5" id="KW-0472">Membrane</keyword>
<dbReference type="Proteomes" id="UP001549257">
    <property type="component" value="Unassembled WGS sequence"/>
</dbReference>
<comment type="caution">
    <text evidence="7">The sequence shown here is derived from an EMBL/GenBank/DDBJ whole genome shotgun (WGS) entry which is preliminary data.</text>
</comment>
<organism evidence="7 8">
    <name type="scientific">Conyzicola nivalis</name>
    <dbReference type="NCBI Taxonomy" id="1477021"/>
    <lineage>
        <taxon>Bacteria</taxon>
        <taxon>Bacillati</taxon>
        <taxon>Actinomycetota</taxon>
        <taxon>Actinomycetes</taxon>
        <taxon>Micrococcales</taxon>
        <taxon>Microbacteriaceae</taxon>
        <taxon>Conyzicola</taxon>
    </lineage>
</organism>
<dbReference type="Pfam" id="PF06271">
    <property type="entry name" value="RDD"/>
    <property type="match status" value="1"/>
</dbReference>
<evidence type="ECO:0000256" key="3">
    <source>
        <dbReference type="ARBA" id="ARBA00022989"/>
    </source>
</evidence>
<proteinExistence type="predicted"/>
<evidence type="ECO:0000256" key="5">
    <source>
        <dbReference type="SAM" id="Phobius"/>
    </source>
</evidence>
<gene>
    <name evidence="7" type="ORF">ABIE21_003012</name>
</gene>
<dbReference type="PANTHER" id="PTHR38480:SF1">
    <property type="entry name" value="SLR0254 PROTEIN"/>
    <property type="match status" value="1"/>
</dbReference>
<accession>A0ABV2QR00</accession>
<evidence type="ECO:0000256" key="1">
    <source>
        <dbReference type="ARBA" id="ARBA00004141"/>
    </source>
</evidence>
<evidence type="ECO:0000259" key="6">
    <source>
        <dbReference type="Pfam" id="PF06271"/>
    </source>
</evidence>
<feature type="transmembrane region" description="Helical" evidence="5">
    <location>
        <begin position="61"/>
        <end position="80"/>
    </location>
</feature>
<keyword evidence="3 5" id="KW-1133">Transmembrane helix</keyword>
<dbReference type="EMBL" id="JBEPSJ010000004">
    <property type="protein sequence ID" value="MET4583486.1"/>
    <property type="molecule type" value="Genomic_DNA"/>
</dbReference>
<evidence type="ECO:0000313" key="8">
    <source>
        <dbReference type="Proteomes" id="UP001549257"/>
    </source>
</evidence>
<dbReference type="PANTHER" id="PTHR38480">
    <property type="entry name" value="SLR0254 PROTEIN"/>
    <property type="match status" value="1"/>
</dbReference>
<feature type="transmembrane region" description="Helical" evidence="5">
    <location>
        <begin position="140"/>
        <end position="165"/>
    </location>
</feature>